<sequence length="115" mass="13245">MRQQRTRTAVFQLCPWTKIDLASSTPVLGRLEAFIVRPVREHRFGFSGETLFRIRLLTLDEIGRRFVDNNKRREQDGQGRYGPPDERKTTVAVRCTSWRHMHAFVLVSMIASGGG</sequence>
<organism evidence="1 2">
    <name type="scientific">Acrobeloides nanus</name>
    <dbReference type="NCBI Taxonomy" id="290746"/>
    <lineage>
        <taxon>Eukaryota</taxon>
        <taxon>Metazoa</taxon>
        <taxon>Ecdysozoa</taxon>
        <taxon>Nematoda</taxon>
        <taxon>Chromadorea</taxon>
        <taxon>Rhabditida</taxon>
        <taxon>Tylenchina</taxon>
        <taxon>Cephalobomorpha</taxon>
        <taxon>Cephaloboidea</taxon>
        <taxon>Cephalobidae</taxon>
        <taxon>Acrobeloides</taxon>
    </lineage>
</organism>
<evidence type="ECO:0000313" key="2">
    <source>
        <dbReference type="WBParaSite" id="ACRNAN_scaffold14638.g27080.t1"/>
    </source>
</evidence>
<name>A0A914CU39_9BILA</name>
<dbReference type="Proteomes" id="UP000887540">
    <property type="component" value="Unplaced"/>
</dbReference>
<dbReference type="WBParaSite" id="ACRNAN_scaffold14638.g27080.t1">
    <property type="protein sequence ID" value="ACRNAN_scaffold14638.g27080.t1"/>
    <property type="gene ID" value="ACRNAN_scaffold14638.g27080"/>
</dbReference>
<reference evidence="2" key="1">
    <citation type="submission" date="2022-11" db="UniProtKB">
        <authorList>
            <consortium name="WormBaseParasite"/>
        </authorList>
    </citation>
    <scope>IDENTIFICATION</scope>
</reference>
<dbReference type="AlphaFoldDB" id="A0A914CU39"/>
<protein>
    <submittedName>
        <fullName evidence="2">Uncharacterized protein</fullName>
    </submittedName>
</protein>
<keyword evidence="1" id="KW-1185">Reference proteome</keyword>
<evidence type="ECO:0000313" key="1">
    <source>
        <dbReference type="Proteomes" id="UP000887540"/>
    </source>
</evidence>
<accession>A0A914CU39</accession>
<proteinExistence type="predicted"/>